<name>A0A7S1JWT1_9ALVE</name>
<evidence type="ECO:0000313" key="1">
    <source>
        <dbReference type="EMBL" id="CAD9056025.1"/>
    </source>
</evidence>
<organism evidence="1">
    <name type="scientific">Vitrella brassicaformis</name>
    <dbReference type="NCBI Taxonomy" id="1169539"/>
    <lineage>
        <taxon>Eukaryota</taxon>
        <taxon>Sar</taxon>
        <taxon>Alveolata</taxon>
        <taxon>Colpodellida</taxon>
        <taxon>Vitrellaceae</taxon>
        <taxon>Vitrella</taxon>
    </lineage>
</organism>
<reference evidence="1" key="1">
    <citation type="submission" date="2021-01" db="EMBL/GenBank/DDBJ databases">
        <authorList>
            <person name="Corre E."/>
            <person name="Pelletier E."/>
            <person name="Niang G."/>
            <person name="Scheremetjew M."/>
            <person name="Finn R."/>
            <person name="Kale V."/>
            <person name="Holt S."/>
            <person name="Cochrane G."/>
            <person name="Meng A."/>
            <person name="Brown T."/>
            <person name="Cohen L."/>
        </authorList>
    </citation>
    <scope>NUCLEOTIDE SEQUENCE</scope>
    <source>
        <strain evidence="1">CCMP3346</strain>
    </source>
</reference>
<sequence length="109" mass="11785">MGEGSLAAGQLWDSGRLVSAVERSMGVMAADKKERHGDKLQHVIDKVKEYGISGMSMSLLVEPPQDSDGSDEGRVEAALIDAARKAVFGGIFDLVIKSLIRRTISRQDQ</sequence>
<dbReference type="AlphaFoldDB" id="A0A7S1JWT1"/>
<gene>
    <name evidence="1" type="ORF">VBRA1451_LOCUS11090</name>
</gene>
<dbReference type="EMBL" id="HBGB01019150">
    <property type="protein sequence ID" value="CAD9056025.1"/>
    <property type="molecule type" value="Transcribed_RNA"/>
</dbReference>
<accession>A0A7S1JWT1</accession>
<protein>
    <submittedName>
        <fullName evidence="1">Uncharacterized protein</fullName>
    </submittedName>
</protein>
<proteinExistence type="predicted"/>